<dbReference type="Proteomes" id="UP000186804">
    <property type="component" value="Unassembled WGS sequence"/>
</dbReference>
<evidence type="ECO:0000313" key="1">
    <source>
        <dbReference type="EMBL" id="OII77968.1"/>
    </source>
</evidence>
<dbReference type="AlphaFoldDB" id="A0A1J4MUW0"/>
<proteinExistence type="predicted"/>
<name>A0A1J4MUW0_9CRYT</name>
<accession>A0A1J4MUW0</accession>
<sequence length="209" mass="24037">MEVVNNNHCDPYKRVRKPNNKLKLKSSKGSDNTNKEVLKGDAVISTLKDKSNHAEEFYKINKQEGEGRIISSGTIVHGLHTKFQEQLQTGDIILVQHPKSLSLEERQVSNIISQRTLIIDTEFSTDLISTCAFSFISKRNEDTHLPIHSDRNCKVQNEISKYNGTIVSYREKKGFYSYKTTVESVNSTLSREDLLDIRVKKNRDKYCWI</sequence>
<dbReference type="RefSeq" id="XP_067069814.1">
    <property type="nucleotide sequence ID" value="XM_067214001.1"/>
</dbReference>
<comment type="caution">
    <text evidence="1">The sequence shown here is derived from an EMBL/GenBank/DDBJ whole genome shotgun (WGS) entry which is preliminary data.</text>
</comment>
<organism evidence="1 2">
    <name type="scientific">Cryptosporidium andersoni</name>
    <dbReference type="NCBI Taxonomy" id="117008"/>
    <lineage>
        <taxon>Eukaryota</taxon>
        <taxon>Sar</taxon>
        <taxon>Alveolata</taxon>
        <taxon>Apicomplexa</taxon>
        <taxon>Conoidasida</taxon>
        <taxon>Coccidia</taxon>
        <taxon>Eucoccidiorida</taxon>
        <taxon>Eimeriorina</taxon>
        <taxon>Cryptosporidiidae</taxon>
        <taxon>Cryptosporidium</taxon>
    </lineage>
</organism>
<dbReference type="VEuPathDB" id="CryptoDB:cand_037760"/>
<dbReference type="GeneID" id="92367960"/>
<keyword evidence="2" id="KW-1185">Reference proteome</keyword>
<evidence type="ECO:0000313" key="2">
    <source>
        <dbReference type="Proteomes" id="UP000186804"/>
    </source>
</evidence>
<gene>
    <name evidence="1" type="ORF">cand_037760</name>
</gene>
<reference evidence="1 2" key="1">
    <citation type="submission" date="2016-10" db="EMBL/GenBank/DDBJ databases">
        <title>Reductive evolution of mitochondrial metabolism and differential evolution of invasion-related proteins in Cryptosporidium.</title>
        <authorList>
            <person name="Liu S."/>
            <person name="Roellig D.M."/>
            <person name="Guo Y."/>
            <person name="Li N."/>
            <person name="Frace M.A."/>
            <person name="Tang K."/>
            <person name="Zhang L."/>
            <person name="Feng Y."/>
            <person name="Xiao L."/>
        </authorList>
    </citation>
    <scope>NUCLEOTIDE SEQUENCE [LARGE SCALE GENOMIC DNA]</scope>
    <source>
        <strain evidence="1">30847</strain>
    </source>
</reference>
<dbReference type="OrthoDB" id="311468at2759"/>
<dbReference type="EMBL" id="LRBS01000011">
    <property type="protein sequence ID" value="OII77968.1"/>
    <property type="molecule type" value="Genomic_DNA"/>
</dbReference>
<protein>
    <submittedName>
        <fullName evidence="1">Uncharacterized protein</fullName>
    </submittedName>
</protein>